<reference evidence="5 6" key="1">
    <citation type="journal article" date="2017" name="Nature">
        <title>The Apostasia genome and the evolution of orchids.</title>
        <authorList>
            <person name="Zhang G.Q."/>
            <person name="Liu K.W."/>
            <person name="Li Z."/>
            <person name="Lohaus R."/>
            <person name="Hsiao Y.Y."/>
            <person name="Niu S.C."/>
            <person name="Wang J.Y."/>
            <person name="Lin Y.C."/>
            <person name="Xu Q."/>
            <person name="Chen L.J."/>
            <person name="Yoshida K."/>
            <person name="Fujiwara S."/>
            <person name="Wang Z.W."/>
            <person name="Zhang Y.Q."/>
            <person name="Mitsuda N."/>
            <person name="Wang M."/>
            <person name="Liu G.H."/>
            <person name="Pecoraro L."/>
            <person name="Huang H.X."/>
            <person name="Xiao X.J."/>
            <person name="Lin M."/>
            <person name="Wu X.Y."/>
            <person name="Wu W.L."/>
            <person name="Chen Y.Y."/>
            <person name="Chang S.B."/>
            <person name="Sakamoto S."/>
            <person name="Ohme-Takagi M."/>
            <person name="Yagi M."/>
            <person name="Zeng S.J."/>
            <person name="Shen C.Y."/>
            <person name="Yeh C.M."/>
            <person name="Luo Y.B."/>
            <person name="Tsai W.C."/>
            <person name="Van de Peer Y."/>
            <person name="Liu Z.J."/>
        </authorList>
    </citation>
    <scope>NUCLEOTIDE SEQUENCE [LARGE SCALE GENOMIC DNA]</scope>
    <source>
        <strain evidence="6">cv. Shenzhen</strain>
        <tissue evidence="5">Stem</tissue>
    </source>
</reference>
<organism evidence="5 6">
    <name type="scientific">Apostasia shenzhenica</name>
    <dbReference type="NCBI Taxonomy" id="1088818"/>
    <lineage>
        <taxon>Eukaryota</taxon>
        <taxon>Viridiplantae</taxon>
        <taxon>Streptophyta</taxon>
        <taxon>Embryophyta</taxon>
        <taxon>Tracheophyta</taxon>
        <taxon>Spermatophyta</taxon>
        <taxon>Magnoliopsida</taxon>
        <taxon>Liliopsida</taxon>
        <taxon>Asparagales</taxon>
        <taxon>Orchidaceae</taxon>
        <taxon>Apostasioideae</taxon>
        <taxon>Apostasia</taxon>
    </lineage>
</organism>
<dbReference type="PANTHER" id="PTHR48047:SF131">
    <property type="entry name" value="GLYCOSYLTRANSFERASE"/>
    <property type="match status" value="1"/>
</dbReference>
<dbReference type="FunFam" id="3.40.50.2000:FF:000060">
    <property type="entry name" value="Glycosyltransferase"/>
    <property type="match status" value="1"/>
</dbReference>
<dbReference type="SUPFAM" id="SSF53756">
    <property type="entry name" value="UDP-Glycosyltransferase/glycogen phosphorylase"/>
    <property type="match status" value="1"/>
</dbReference>
<evidence type="ECO:0000256" key="1">
    <source>
        <dbReference type="ARBA" id="ARBA00009995"/>
    </source>
</evidence>
<dbReference type="PROSITE" id="PS00375">
    <property type="entry name" value="UDPGT"/>
    <property type="match status" value="1"/>
</dbReference>
<dbReference type="InterPro" id="IPR002213">
    <property type="entry name" value="UDP_glucos_trans"/>
</dbReference>
<dbReference type="Proteomes" id="UP000236161">
    <property type="component" value="Unassembled WGS sequence"/>
</dbReference>
<proteinExistence type="inferred from homology"/>
<dbReference type="OrthoDB" id="5835829at2759"/>
<dbReference type="PANTHER" id="PTHR48047">
    <property type="entry name" value="GLYCOSYLTRANSFERASE"/>
    <property type="match status" value="1"/>
</dbReference>
<evidence type="ECO:0000313" key="5">
    <source>
        <dbReference type="EMBL" id="PKA52169.1"/>
    </source>
</evidence>
<protein>
    <recommendedName>
        <fullName evidence="4">Glycosyltransferase</fullName>
        <ecNumber evidence="4">2.4.1.-</ecNumber>
    </recommendedName>
</protein>
<evidence type="ECO:0000256" key="4">
    <source>
        <dbReference type="RuleBase" id="RU362057"/>
    </source>
</evidence>
<evidence type="ECO:0000256" key="2">
    <source>
        <dbReference type="ARBA" id="ARBA00022679"/>
    </source>
</evidence>
<comment type="similarity">
    <text evidence="1 3">Belongs to the UDP-glycosyltransferase family.</text>
</comment>
<dbReference type="GO" id="GO:0035251">
    <property type="term" value="F:UDP-glucosyltransferase activity"/>
    <property type="evidence" value="ECO:0007669"/>
    <property type="project" value="TreeGrafter"/>
</dbReference>
<gene>
    <name evidence="5" type="primary">UGT73B2</name>
    <name evidence="5" type="ORF">AXF42_Ash014106</name>
</gene>
<dbReference type="EMBL" id="KZ452009">
    <property type="protein sequence ID" value="PKA52169.1"/>
    <property type="molecule type" value="Genomic_DNA"/>
</dbReference>
<dbReference type="CDD" id="cd03784">
    <property type="entry name" value="GT1_Gtf-like"/>
    <property type="match status" value="1"/>
</dbReference>
<dbReference type="AlphaFoldDB" id="A0A2I0A9D7"/>
<dbReference type="EC" id="2.4.1.-" evidence="4"/>
<keyword evidence="6" id="KW-1185">Reference proteome</keyword>
<accession>A0A2I0A9D7</accession>
<dbReference type="Gene3D" id="3.40.50.2000">
    <property type="entry name" value="Glycogen Phosphorylase B"/>
    <property type="match status" value="2"/>
</dbReference>
<keyword evidence="3 5" id="KW-0328">Glycosyltransferase</keyword>
<dbReference type="SMR" id="A0A2I0A9D7"/>
<keyword evidence="2 3" id="KW-0808">Transferase</keyword>
<sequence length="480" mass="51727">MIAGEIIVVPFPHPGHVFPSAELCRRLAEQKCKVTILLPPTSSSLSSLHHPLIQIVQLPLADSIRIDPSFLDATLPTILSDLLALRRDSSSLPKCAIVDEMIGWLASTFISFRVPAFSFFTSSAVSSALEHAASKLPQITTPPAAVGIPGLPEEMALTAFDLVHYQNGNGPAPFGPKQGQDGRPRRRRDIESTDGVVGLIMNTCADLERPFLDYVAREAGKPVWAVGPLLPDVFWSAVSSPVRDDEVRARRDSEVTEAEVLEWLESKPRGSVIYVSFGSLVLPGDSELEELAAGLEDSGRPFIWVIQPGARQHDPYGKPIASDGHAAAATSDAGGYLPKGLEKRLHVEGRGMVIRGWAPQLLILSHPSTGGYVCHCGWNSALEALCCGVPVLAWPVRGDQVHNAKLLTNQLRVGLSVRPEQGKAVSRADVVQGIQKLMSDEDMRKRASSVRGIFTGGLPQSSVSALNGFLKFECPESANK</sequence>
<dbReference type="InterPro" id="IPR035595">
    <property type="entry name" value="UDP_glycos_trans_CS"/>
</dbReference>
<name>A0A2I0A9D7_9ASPA</name>
<dbReference type="Pfam" id="PF00201">
    <property type="entry name" value="UDPGT"/>
    <property type="match status" value="1"/>
</dbReference>
<evidence type="ECO:0000313" key="6">
    <source>
        <dbReference type="Proteomes" id="UP000236161"/>
    </source>
</evidence>
<evidence type="ECO:0000256" key="3">
    <source>
        <dbReference type="RuleBase" id="RU003718"/>
    </source>
</evidence>